<dbReference type="AlphaFoldDB" id="A0A1B1YSL6"/>
<gene>
    <name evidence="10" type="ORF">PG2T_05695</name>
</gene>
<evidence type="ECO:0000256" key="1">
    <source>
        <dbReference type="ARBA" id="ARBA00004117"/>
    </source>
</evidence>
<dbReference type="GO" id="GO:0071978">
    <property type="term" value="P:bacterial-type flagellum-dependent swarming motility"/>
    <property type="evidence" value="ECO:0007669"/>
    <property type="project" value="TreeGrafter"/>
</dbReference>
<keyword evidence="11" id="KW-1185">Reference proteome</keyword>
<dbReference type="InterPro" id="IPR053967">
    <property type="entry name" value="LlgE_F_G-like_D1"/>
</dbReference>
<dbReference type="InterPro" id="IPR001444">
    <property type="entry name" value="Flag_bb_rod_N"/>
</dbReference>
<comment type="function">
    <text evidence="5">A flexible structure which links the flagellar filament to the drive apparatus in the basal body.</text>
</comment>
<dbReference type="GO" id="GO:0005829">
    <property type="term" value="C:cytosol"/>
    <property type="evidence" value="ECO:0007669"/>
    <property type="project" value="TreeGrafter"/>
</dbReference>
<evidence type="ECO:0000259" key="8">
    <source>
        <dbReference type="Pfam" id="PF07559"/>
    </source>
</evidence>
<proteinExistence type="inferred from homology"/>
<protein>
    <recommendedName>
        <fullName evidence="3 5">Flagellar hook protein FlgE</fullName>
    </recommendedName>
</protein>
<dbReference type="NCBIfam" id="TIGR03506">
    <property type="entry name" value="FlgEFG_subfam"/>
    <property type="match status" value="1"/>
</dbReference>
<dbReference type="RefSeq" id="WP_068803337.1">
    <property type="nucleotide sequence ID" value="NZ_CP014671.1"/>
</dbReference>
<dbReference type="Pfam" id="PF22692">
    <property type="entry name" value="LlgE_F_G_D1"/>
    <property type="match status" value="1"/>
</dbReference>
<dbReference type="EMBL" id="CP014671">
    <property type="protein sequence ID" value="ANX03735.1"/>
    <property type="molecule type" value="Genomic_DNA"/>
</dbReference>
<dbReference type="SUPFAM" id="SSF117143">
    <property type="entry name" value="Flagellar hook protein flgE"/>
    <property type="match status" value="1"/>
</dbReference>
<dbReference type="PANTHER" id="PTHR30435">
    <property type="entry name" value="FLAGELLAR PROTEIN"/>
    <property type="match status" value="1"/>
</dbReference>
<dbReference type="GO" id="GO:0009424">
    <property type="term" value="C:bacterial-type flagellum hook"/>
    <property type="evidence" value="ECO:0007669"/>
    <property type="project" value="TreeGrafter"/>
</dbReference>
<dbReference type="KEGG" id="gbi:PG2T_05695"/>
<name>A0A1B1YSL6_9GAMM</name>
<sequence length="406" mass="42151">MAFETAISGLNAATTQLDIASNNIANVNTNGFKQSRAEFSDIFTGSNLGVSSLAVSRGVRTAAINQQFDQGNIKSTNNNFDLAISGGGFFMLDDDGGTVYSRAGAFGVDRSGFVTNSASQKLMAFQVDAAGLPAGTPLPLQIDTSDVAPNASSSVMVGVNLRAAAPTIPLPFDPTVAGSYTNSSSMTFYDSLGNSHDGVLYFVKTAPNTYATHLLLDGTEVTPSAGGTITFGTDGKIATPATGQIAYAPTTVAGAADMNLTLNYAGGTPTTQYGDTYSVNALDQDGYSTGRLATISIDETGRVFARYTNGQSRLQGQVALANFANSQGLRQAGNNAWVETFASGIPLVGTGGSARLGVIQSGALEDSNVNLTEELVKLIMAQRNFQANAQVIQTEDSVTQSLINMR</sequence>
<dbReference type="Pfam" id="PF06429">
    <property type="entry name" value="Flg_bbr_C"/>
    <property type="match status" value="1"/>
</dbReference>
<keyword evidence="4 5" id="KW-0975">Bacterial flagellum</keyword>
<feature type="domain" description="Flagellar hook protein FlgE D2" evidence="8">
    <location>
        <begin position="160"/>
        <end position="287"/>
    </location>
</feature>
<evidence type="ECO:0000256" key="5">
    <source>
        <dbReference type="RuleBase" id="RU362116"/>
    </source>
</evidence>
<dbReference type="GO" id="GO:0009425">
    <property type="term" value="C:bacterial-type flagellum basal body"/>
    <property type="evidence" value="ECO:0007669"/>
    <property type="project" value="UniProtKB-SubCell"/>
</dbReference>
<dbReference type="Pfam" id="PF00460">
    <property type="entry name" value="Flg_bb_rod"/>
    <property type="match status" value="1"/>
</dbReference>
<dbReference type="InterPro" id="IPR037058">
    <property type="entry name" value="Falgellar_hook_FlgE_sf"/>
</dbReference>
<feature type="domain" description="Flagellar basal body rod protein N-terminal" evidence="6">
    <location>
        <begin position="4"/>
        <end position="33"/>
    </location>
</feature>
<dbReference type="OrthoDB" id="8578401at2"/>
<dbReference type="InParanoid" id="A0A1B1YSL6"/>
<reference evidence="11" key="1">
    <citation type="submission" date="2016-03" db="EMBL/GenBank/DDBJ databases">
        <title>Complete genome sequence of Solimmundus cernigliae, representing a novel lineage of polycyclic aromatic hydrocarbon degraders within the Gammaproteobacteria.</title>
        <authorList>
            <person name="Singleton D.R."/>
            <person name="Dickey A.N."/>
            <person name="Scholl E.H."/>
            <person name="Wright F.A."/>
            <person name="Aitken M.D."/>
        </authorList>
    </citation>
    <scope>NUCLEOTIDE SEQUENCE [LARGE SCALE GENOMIC DNA]</scope>
    <source>
        <strain evidence="11">TR3.2</strain>
    </source>
</reference>
<evidence type="ECO:0000256" key="4">
    <source>
        <dbReference type="ARBA" id="ARBA00023143"/>
    </source>
</evidence>
<evidence type="ECO:0000256" key="2">
    <source>
        <dbReference type="ARBA" id="ARBA00009677"/>
    </source>
</evidence>
<evidence type="ECO:0000313" key="11">
    <source>
        <dbReference type="Proteomes" id="UP000092952"/>
    </source>
</evidence>
<dbReference type="Pfam" id="PF07559">
    <property type="entry name" value="FlgE_D2"/>
    <property type="match status" value="1"/>
</dbReference>
<dbReference type="InterPro" id="IPR037925">
    <property type="entry name" value="FlgE/F/G-like"/>
</dbReference>
<dbReference type="Proteomes" id="UP000092952">
    <property type="component" value="Chromosome"/>
</dbReference>
<evidence type="ECO:0000259" key="9">
    <source>
        <dbReference type="Pfam" id="PF22692"/>
    </source>
</evidence>
<dbReference type="STRING" id="1810504.PG2T_05695"/>
<comment type="similarity">
    <text evidence="2 5">Belongs to the flagella basal body rod proteins family.</text>
</comment>
<dbReference type="InterPro" id="IPR020013">
    <property type="entry name" value="Flagellar_FlgE/F/G"/>
</dbReference>
<organism evidence="10 11">
    <name type="scientific">Immundisolibacter cernigliae</name>
    <dbReference type="NCBI Taxonomy" id="1810504"/>
    <lineage>
        <taxon>Bacteria</taxon>
        <taxon>Pseudomonadati</taxon>
        <taxon>Pseudomonadota</taxon>
        <taxon>Gammaproteobacteria</taxon>
        <taxon>Immundisolibacterales</taxon>
        <taxon>Immundisolibacteraceae</taxon>
        <taxon>Immundisolibacter</taxon>
    </lineage>
</organism>
<evidence type="ECO:0000259" key="6">
    <source>
        <dbReference type="Pfam" id="PF00460"/>
    </source>
</evidence>
<dbReference type="PROSITE" id="PS00588">
    <property type="entry name" value="FLAGELLA_BB_ROD"/>
    <property type="match status" value="1"/>
</dbReference>
<dbReference type="PANTHER" id="PTHR30435:SF1">
    <property type="entry name" value="FLAGELLAR HOOK PROTEIN FLGE"/>
    <property type="match status" value="1"/>
</dbReference>
<accession>A0A1B1YSL6</accession>
<comment type="subcellular location">
    <subcellularLocation>
        <location evidence="1 5">Bacterial flagellum basal body</location>
    </subcellularLocation>
</comment>
<feature type="domain" description="Flagellar hook protein FlgE/F/G-like D1" evidence="9">
    <location>
        <begin position="83"/>
        <end position="129"/>
    </location>
</feature>
<dbReference type="NCBIfam" id="NF004238">
    <property type="entry name" value="PRK05682.1-1"/>
    <property type="match status" value="1"/>
</dbReference>
<dbReference type="InterPro" id="IPR019776">
    <property type="entry name" value="Flagellar_basal_body_rod_CS"/>
</dbReference>
<dbReference type="InterPro" id="IPR011491">
    <property type="entry name" value="FlgE_D2"/>
</dbReference>
<dbReference type="FunCoup" id="A0A1B1YSL6">
    <property type="interactions" value="160"/>
</dbReference>
<evidence type="ECO:0000259" key="7">
    <source>
        <dbReference type="Pfam" id="PF06429"/>
    </source>
</evidence>
<feature type="domain" description="Flagellar basal-body/hook protein C-terminal" evidence="7">
    <location>
        <begin position="360"/>
        <end position="405"/>
    </location>
</feature>
<dbReference type="InterPro" id="IPR010930">
    <property type="entry name" value="Flg_bb/hook_C_dom"/>
</dbReference>
<dbReference type="Gene3D" id="2.60.98.20">
    <property type="entry name" value="Flagellar hook protein FlgE"/>
    <property type="match status" value="1"/>
</dbReference>
<evidence type="ECO:0000256" key="3">
    <source>
        <dbReference type="ARBA" id="ARBA00019015"/>
    </source>
</evidence>
<evidence type="ECO:0000313" key="10">
    <source>
        <dbReference type="EMBL" id="ANX03735.1"/>
    </source>
</evidence>